<dbReference type="AlphaFoldDB" id="A0A1J4TX17"/>
<sequence>MIYFLDTNIFIRFFVKEDKTTFDNCFHLLKLIESNKINAYISSIILAEVAWTFNRPYKFSRTKIAKHLKSIIALKNLKFADNMNLIRAIELYSKYNIKFVDCLIASDENLFNKKAVLISYDKDFDKLPIKRIEPEELVKNFKK</sequence>
<dbReference type="Gene3D" id="3.40.50.1010">
    <property type="entry name" value="5'-nuclease"/>
    <property type="match status" value="1"/>
</dbReference>
<comment type="caution">
    <text evidence="2">The sequence shown here is derived from an EMBL/GenBank/DDBJ whole genome shotgun (WGS) entry which is preliminary data.</text>
</comment>
<dbReference type="PANTHER" id="PTHR38826:SF5">
    <property type="entry name" value="RIBONUCLEASE VAPC13"/>
    <property type="match status" value="1"/>
</dbReference>
<dbReference type="SMART" id="SM00670">
    <property type="entry name" value="PINc"/>
    <property type="match status" value="1"/>
</dbReference>
<protein>
    <recommendedName>
        <fullName evidence="1">PIN domain-containing protein</fullName>
    </recommendedName>
</protein>
<gene>
    <name evidence="2" type="ORF">AUJ29_03175</name>
</gene>
<feature type="domain" description="PIN" evidence="1">
    <location>
        <begin position="1"/>
        <end position="126"/>
    </location>
</feature>
<name>A0A1J4TX17_9BACT</name>
<dbReference type="EMBL" id="MNVB01000067">
    <property type="protein sequence ID" value="OIO16168.1"/>
    <property type="molecule type" value="Genomic_DNA"/>
</dbReference>
<dbReference type="Proteomes" id="UP000182465">
    <property type="component" value="Unassembled WGS sequence"/>
</dbReference>
<dbReference type="InterPro" id="IPR002716">
    <property type="entry name" value="PIN_dom"/>
</dbReference>
<evidence type="ECO:0000313" key="3">
    <source>
        <dbReference type="Proteomes" id="UP000182465"/>
    </source>
</evidence>
<dbReference type="SUPFAM" id="SSF88723">
    <property type="entry name" value="PIN domain-like"/>
    <property type="match status" value="1"/>
</dbReference>
<organism evidence="2 3">
    <name type="scientific">Candidatus Kuenenbacteria bacterium CG1_02_38_13</name>
    <dbReference type="NCBI Taxonomy" id="1805235"/>
    <lineage>
        <taxon>Bacteria</taxon>
        <taxon>Candidatus Kueneniibacteriota</taxon>
    </lineage>
</organism>
<dbReference type="InterPro" id="IPR052106">
    <property type="entry name" value="PINc/VapC_TA"/>
</dbReference>
<evidence type="ECO:0000259" key="1">
    <source>
        <dbReference type="SMART" id="SM00670"/>
    </source>
</evidence>
<accession>A0A1J4TX17</accession>
<dbReference type="InterPro" id="IPR029060">
    <property type="entry name" value="PIN-like_dom_sf"/>
</dbReference>
<dbReference type="Pfam" id="PF01850">
    <property type="entry name" value="PIN"/>
    <property type="match status" value="1"/>
</dbReference>
<evidence type="ECO:0000313" key="2">
    <source>
        <dbReference type="EMBL" id="OIO16168.1"/>
    </source>
</evidence>
<proteinExistence type="predicted"/>
<reference evidence="2 3" key="1">
    <citation type="journal article" date="2016" name="Environ. Microbiol.">
        <title>Genomic resolution of a cold subsurface aquifer community provides metabolic insights for novel microbes adapted to high CO concentrations.</title>
        <authorList>
            <person name="Probst A.J."/>
            <person name="Castelle C.J."/>
            <person name="Singh A."/>
            <person name="Brown C.T."/>
            <person name="Anantharaman K."/>
            <person name="Sharon I."/>
            <person name="Hug L.A."/>
            <person name="Burstein D."/>
            <person name="Emerson J.B."/>
            <person name="Thomas B.C."/>
            <person name="Banfield J.F."/>
        </authorList>
    </citation>
    <scope>NUCLEOTIDE SEQUENCE [LARGE SCALE GENOMIC DNA]</scope>
    <source>
        <strain evidence="2">CG1_02_38_13</strain>
    </source>
</reference>
<dbReference type="PANTHER" id="PTHR38826">
    <property type="entry name" value="RIBONUCLEASE VAPC13"/>
    <property type="match status" value="1"/>
</dbReference>